<gene>
    <name evidence="9" type="ORF">LTR62_004430</name>
</gene>
<dbReference type="EMBL" id="JAVRRL010000032">
    <property type="protein sequence ID" value="KAK5112269.1"/>
    <property type="molecule type" value="Genomic_DNA"/>
</dbReference>
<feature type="domain" description="LIM zinc-binding" evidence="7">
    <location>
        <begin position="21"/>
        <end position="83"/>
    </location>
</feature>
<feature type="region of interest" description="Disordered" evidence="6">
    <location>
        <begin position="244"/>
        <end position="664"/>
    </location>
</feature>
<feature type="region of interest" description="Disordered" evidence="6">
    <location>
        <begin position="702"/>
        <end position="746"/>
    </location>
</feature>
<feature type="compositionally biased region" description="Polar residues" evidence="6">
    <location>
        <begin position="379"/>
        <end position="392"/>
    </location>
</feature>
<dbReference type="PROSITE" id="PS50023">
    <property type="entry name" value="LIM_DOMAIN_2"/>
    <property type="match status" value="1"/>
</dbReference>
<dbReference type="PANTHER" id="PTHR23176">
    <property type="entry name" value="RHO/RAC/CDC GTPASE-ACTIVATING PROTEIN"/>
    <property type="match status" value="1"/>
</dbReference>
<dbReference type="SMART" id="SM00324">
    <property type="entry name" value="RhoGAP"/>
    <property type="match status" value="1"/>
</dbReference>
<keyword evidence="1" id="KW-0343">GTPase activation</keyword>
<evidence type="ECO:0000256" key="3">
    <source>
        <dbReference type="ARBA" id="ARBA00022833"/>
    </source>
</evidence>
<organism evidence="9 10">
    <name type="scientific">Meristemomyces frigidus</name>
    <dbReference type="NCBI Taxonomy" id="1508187"/>
    <lineage>
        <taxon>Eukaryota</taxon>
        <taxon>Fungi</taxon>
        <taxon>Dikarya</taxon>
        <taxon>Ascomycota</taxon>
        <taxon>Pezizomycotina</taxon>
        <taxon>Dothideomycetes</taxon>
        <taxon>Dothideomycetidae</taxon>
        <taxon>Mycosphaerellales</taxon>
        <taxon>Teratosphaeriaceae</taxon>
        <taxon>Meristemomyces</taxon>
    </lineage>
</organism>
<feature type="compositionally biased region" description="Polar residues" evidence="6">
    <location>
        <begin position="513"/>
        <end position="534"/>
    </location>
</feature>
<evidence type="ECO:0000313" key="10">
    <source>
        <dbReference type="Proteomes" id="UP001310890"/>
    </source>
</evidence>
<dbReference type="SMART" id="SM00132">
    <property type="entry name" value="LIM"/>
    <property type="match status" value="2"/>
</dbReference>
<dbReference type="PROSITE" id="PS00478">
    <property type="entry name" value="LIM_DOMAIN_1"/>
    <property type="match status" value="1"/>
</dbReference>
<feature type="compositionally biased region" description="Basic and acidic residues" evidence="6">
    <location>
        <begin position="429"/>
        <end position="438"/>
    </location>
</feature>
<feature type="compositionally biased region" description="Basic and acidic residues" evidence="6">
    <location>
        <begin position="402"/>
        <end position="411"/>
    </location>
</feature>
<evidence type="ECO:0000256" key="4">
    <source>
        <dbReference type="PROSITE-ProRule" id="PRU00125"/>
    </source>
</evidence>
<dbReference type="InterPro" id="IPR001781">
    <property type="entry name" value="Znf_LIM"/>
</dbReference>
<dbReference type="GO" id="GO:0046872">
    <property type="term" value="F:metal ion binding"/>
    <property type="evidence" value="ECO:0007669"/>
    <property type="project" value="UniProtKB-KW"/>
</dbReference>
<feature type="compositionally biased region" description="Polar residues" evidence="6">
    <location>
        <begin position="196"/>
        <end position="211"/>
    </location>
</feature>
<dbReference type="FunFam" id="1.10.555.10:FF:000043">
    <property type="entry name" value="Rho GTPase activator Rga"/>
    <property type="match status" value="1"/>
</dbReference>
<dbReference type="Pfam" id="PF00620">
    <property type="entry name" value="RhoGAP"/>
    <property type="match status" value="1"/>
</dbReference>
<dbReference type="InterPro" id="IPR008936">
    <property type="entry name" value="Rho_GTPase_activation_prot"/>
</dbReference>
<dbReference type="PROSITE" id="PS50238">
    <property type="entry name" value="RHOGAP"/>
    <property type="match status" value="1"/>
</dbReference>
<evidence type="ECO:0000259" key="8">
    <source>
        <dbReference type="PROSITE" id="PS50238"/>
    </source>
</evidence>
<feature type="compositionally biased region" description="Basic and acidic residues" evidence="6">
    <location>
        <begin position="349"/>
        <end position="360"/>
    </location>
</feature>
<evidence type="ECO:0000256" key="5">
    <source>
        <dbReference type="SAM" id="Coils"/>
    </source>
</evidence>
<evidence type="ECO:0000256" key="2">
    <source>
        <dbReference type="ARBA" id="ARBA00022723"/>
    </source>
</evidence>
<dbReference type="GO" id="GO:0005096">
    <property type="term" value="F:GTPase activator activity"/>
    <property type="evidence" value="ECO:0007669"/>
    <property type="project" value="UniProtKB-KW"/>
</dbReference>
<dbReference type="FunFam" id="2.10.110.10:FF:000044">
    <property type="entry name" value="Rho GTPase activator Rga"/>
    <property type="match status" value="1"/>
</dbReference>
<keyword evidence="4" id="KW-0440">LIM domain</keyword>
<feature type="compositionally biased region" description="Polar residues" evidence="6">
    <location>
        <begin position="251"/>
        <end position="264"/>
    </location>
</feature>
<dbReference type="CDD" id="cd00159">
    <property type="entry name" value="RhoGAP"/>
    <property type="match status" value="1"/>
</dbReference>
<dbReference type="Gene3D" id="1.10.555.10">
    <property type="entry name" value="Rho GTPase activation protein"/>
    <property type="match status" value="1"/>
</dbReference>
<evidence type="ECO:0000313" key="9">
    <source>
        <dbReference type="EMBL" id="KAK5112269.1"/>
    </source>
</evidence>
<feature type="compositionally biased region" description="Polar residues" evidence="6">
    <location>
        <begin position="597"/>
        <end position="606"/>
    </location>
</feature>
<dbReference type="GO" id="GO:0005938">
    <property type="term" value="C:cell cortex"/>
    <property type="evidence" value="ECO:0007669"/>
    <property type="project" value="UniProtKB-ARBA"/>
</dbReference>
<keyword evidence="2 4" id="KW-0479">Metal-binding</keyword>
<sequence length="1329" mass="142370">MVAESPGAQYPESLVDDDVVYPCKGCGEILEEGKAFELAGNRWHIDCFRCNTCGTLLDSDANLLLLGDGSLICNNCTYSCNACGNKIEDLAILTGDQAFCASCFRCRNCKRKIENLRYARTSQGIFCMSCHESLMARRRKKAKGAPRQPSSNSTRPGAAEKALPSLPPGAAPTSAFSPDIESPPSDHYSEEPNGRSPRQPQQQLRAATNNTVERDVSPLSDEARRGGHIHSLWLRHGTTADDLITDGPTLPASTYNESRPSNVSEDTDDGEERGFLPMAFDPTPAPGPPPASTIARKQVPPTHERPSPPVQAENRLTRDYFTGRQSGKSGHRDVLREDHRSRSPARSISTEREPDRKAVEARQSPHIFFQQEKGRSTKRQGSGTNTPASNAVSPGLAAAGDARAERPKPQHLDTGSFTLGNGEGFRLQEAPKNRKESSRSASRAADRSPMGVPPVDAKAESGNQQVARSPASLDSPSSSVNPFDDPKRKDVAGTSAPPPPRHADRPARGDSLAATQLKSKTGTPEPRTPTNDTPPTIIGTQLAPAPAVPDRRGSTSSVPYSFVDAQSVISNDGNRKIGESPSYRSSFDVAPPPRASSRLTAPSKSVANGDFIMPRHAPPPPPGERHKASGSISTMQSVDTRSEGQMSPAMRSPGLPKASRESGFSMEEEMARILRGGEKKDPRGEETSAAPSVLRRVSNAVKHGRSFSDRGVNMTQSPPSSGGQIHISSPMAVAGSPSISSPSARDPLDLLRTQNRRQAQRIAELEAEKATLEERLNNSAEIKAATSELREKRNTMVVLDTQREMVVAELESMTAHLQRAKESNTPLDLQSLKSDILRDFAESLNKLKAHMGGQIEDLMHKRTELTDEIGTLIQMKDKGFQEYESLSSRNTQLMEMNNQLVQSIQETYKANKVPNGALGGGSASMMNGLGIYHPGAKIDDPSSGAEIRKLNLIDTDPSMPNFLQETEAEPATVLNAPQVVNIRKGGQAKKFNWRKGGEKMAKNVTKGIKGAFVGDGSASGGSGVRGREIGAPYEPQIGGVPYGQHGTGQAIAGSEVSSVKSAQMGGGGGGVGGGSGLGFFGGGGQKNGEVPKAGGGSGTNLAAQVTPAAEPSGLSPFSFLVRDETVVLTVSLVLFGSELSERCDYEKRIVPAIVTHCIEEVESRGMEIEGIYRKSGGSGQVKIVQQGFEKDGNYDISDPDLDIHAVTSTLKQYFRRLPTPLITYDIYELLLAAGSSAPLGSETQALNLREAVNELPDAHRSCLEYLIQHLARVMQSGGVNLMTGLNLAVVFAPTIMRPASIEREMSDMQAQRVAVQGMIEGWGVVFGEE</sequence>
<dbReference type="Gene3D" id="2.10.110.10">
    <property type="entry name" value="Cysteine Rich Protein"/>
    <property type="match status" value="2"/>
</dbReference>
<dbReference type="Pfam" id="PF00412">
    <property type="entry name" value="LIM"/>
    <property type="match status" value="1"/>
</dbReference>
<dbReference type="InterPro" id="IPR050729">
    <property type="entry name" value="Rho-GAP"/>
</dbReference>
<keyword evidence="5" id="KW-0175">Coiled coil</keyword>
<evidence type="ECO:0000259" key="7">
    <source>
        <dbReference type="PROSITE" id="PS50023"/>
    </source>
</evidence>
<feature type="compositionally biased region" description="Polar residues" evidence="6">
    <location>
        <begin position="713"/>
        <end position="727"/>
    </location>
</feature>
<keyword evidence="3 4" id="KW-0862">Zinc</keyword>
<feature type="region of interest" description="Disordered" evidence="6">
    <location>
        <begin position="138"/>
        <end position="223"/>
    </location>
</feature>
<protein>
    <recommendedName>
        <fullName evidence="11">RhoGAP-domain-containing protein</fullName>
    </recommendedName>
</protein>
<feature type="compositionally biased region" description="Basic and acidic residues" evidence="6">
    <location>
        <begin position="212"/>
        <end position="223"/>
    </location>
</feature>
<feature type="coiled-coil region" evidence="5">
    <location>
        <begin position="748"/>
        <end position="782"/>
    </location>
</feature>
<dbReference type="PANTHER" id="PTHR23176:SF128">
    <property type="entry name" value="RHO GTPASE-ACTIVATING PROTEIN RGD1"/>
    <property type="match status" value="1"/>
</dbReference>
<feature type="domain" description="Rho-GAP" evidence="8">
    <location>
        <begin position="1137"/>
        <end position="1326"/>
    </location>
</feature>
<name>A0AAN7TF16_9PEZI</name>
<dbReference type="Proteomes" id="UP001310890">
    <property type="component" value="Unassembled WGS sequence"/>
</dbReference>
<feature type="compositionally biased region" description="Polar residues" evidence="6">
    <location>
        <begin position="630"/>
        <end position="645"/>
    </location>
</feature>
<dbReference type="CDD" id="cd09395">
    <property type="entry name" value="LIM2_Rga"/>
    <property type="match status" value="1"/>
</dbReference>
<accession>A0AAN7TF16</accession>
<evidence type="ECO:0008006" key="11">
    <source>
        <dbReference type="Google" id="ProtNLM"/>
    </source>
</evidence>
<comment type="caution">
    <text evidence="9">The sequence shown here is derived from an EMBL/GenBank/DDBJ whole genome shotgun (WGS) entry which is preliminary data.</text>
</comment>
<dbReference type="InterPro" id="IPR000198">
    <property type="entry name" value="RhoGAP_dom"/>
</dbReference>
<feature type="compositionally biased region" description="Basic and acidic residues" evidence="6">
    <location>
        <begin position="330"/>
        <end position="341"/>
    </location>
</feature>
<reference evidence="9" key="1">
    <citation type="submission" date="2023-08" db="EMBL/GenBank/DDBJ databases">
        <title>Black Yeasts Isolated from many extreme environments.</title>
        <authorList>
            <person name="Coleine C."/>
            <person name="Stajich J.E."/>
            <person name="Selbmann L."/>
        </authorList>
    </citation>
    <scope>NUCLEOTIDE SEQUENCE</scope>
    <source>
        <strain evidence="9">CCFEE 5401</strain>
    </source>
</reference>
<dbReference type="CDD" id="cd09394">
    <property type="entry name" value="LIM1_Rga"/>
    <property type="match status" value="1"/>
</dbReference>
<feature type="compositionally biased region" description="Low complexity" evidence="6">
    <location>
        <begin position="469"/>
        <end position="482"/>
    </location>
</feature>
<proteinExistence type="predicted"/>
<dbReference type="GO" id="GO:0007165">
    <property type="term" value="P:signal transduction"/>
    <property type="evidence" value="ECO:0007669"/>
    <property type="project" value="InterPro"/>
</dbReference>
<evidence type="ECO:0000256" key="1">
    <source>
        <dbReference type="ARBA" id="ARBA00022468"/>
    </source>
</evidence>
<evidence type="ECO:0000256" key="6">
    <source>
        <dbReference type="SAM" id="MobiDB-lite"/>
    </source>
</evidence>
<dbReference type="SUPFAM" id="SSF48350">
    <property type="entry name" value="GTPase activation domain, GAP"/>
    <property type="match status" value="1"/>
</dbReference>